<evidence type="ECO:0000313" key="2">
    <source>
        <dbReference type="Proteomes" id="UP000828390"/>
    </source>
</evidence>
<keyword evidence="2" id="KW-1185">Reference proteome</keyword>
<gene>
    <name evidence="1" type="ORF">DPMN_033754</name>
</gene>
<comment type="caution">
    <text evidence="1">The sequence shown here is derived from an EMBL/GenBank/DDBJ whole genome shotgun (WGS) entry which is preliminary data.</text>
</comment>
<accession>A0A9D4M8X1</accession>
<name>A0A9D4M8X1_DREPO</name>
<reference evidence="1" key="2">
    <citation type="submission" date="2020-11" db="EMBL/GenBank/DDBJ databases">
        <authorList>
            <person name="McCartney M.A."/>
            <person name="Auch B."/>
            <person name="Kono T."/>
            <person name="Mallez S."/>
            <person name="Becker A."/>
            <person name="Gohl D.M."/>
            <person name="Silverstein K.A.T."/>
            <person name="Koren S."/>
            <person name="Bechman K.B."/>
            <person name="Herman A."/>
            <person name="Abrahante J.E."/>
            <person name="Garbe J."/>
        </authorList>
    </citation>
    <scope>NUCLEOTIDE SEQUENCE</scope>
    <source>
        <strain evidence="1">Duluth1</strain>
        <tissue evidence="1">Whole animal</tissue>
    </source>
</reference>
<organism evidence="1 2">
    <name type="scientific">Dreissena polymorpha</name>
    <name type="common">Zebra mussel</name>
    <name type="synonym">Mytilus polymorpha</name>
    <dbReference type="NCBI Taxonomy" id="45954"/>
    <lineage>
        <taxon>Eukaryota</taxon>
        <taxon>Metazoa</taxon>
        <taxon>Spiralia</taxon>
        <taxon>Lophotrochozoa</taxon>
        <taxon>Mollusca</taxon>
        <taxon>Bivalvia</taxon>
        <taxon>Autobranchia</taxon>
        <taxon>Heteroconchia</taxon>
        <taxon>Euheterodonta</taxon>
        <taxon>Imparidentia</taxon>
        <taxon>Neoheterodontei</taxon>
        <taxon>Myida</taxon>
        <taxon>Dreissenoidea</taxon>
        <taxon>Dreissenidae</taxon>
        <taxon>Dreissena</taxon>
    </lineage>
</organism>
<protein>
    <submittedName>
        <fullName evidence="1">Uncharacterized protein</fullName>
    </submittedName>
</protein>
<proteinExistence type="predicted"/>
<dbReference type="Proteomes" id="UP000828390">
    <property type="component" value="Unassembled WGS sequence"/>
</dbReference>
<dbReference type="EMBL" id="JAIWYP010000002">
    <property type="protein sequence ID" value="KAH3870566.1"/>
    <property type="molecule type" value="Genomic_DNA"/>
</dbReference>
<evidence type="ECO:0000313" key="1">
    <source>
        <dbReference type="EMBL" id="KAH3870566.1"/>
    </source>
</evidence>
<sequence length="68" mass="7697">MIKGGHSYLNHLYQEAVNKEVVILFLKPLSVSDQNAKAKELWAMQVASCGYFYSSCGSFSHQFTMSKF</sequence>
<reference evidence="1" key="1">
    <citation type="journal article" date="2019" name="bioRxiv">
        <title>The Genome of the Zebra Mussel, Dreissena polymorpha: A Resource for Invasive Species Research.</title>
        <authorList>
            <person name="McCartney M.A."/>
            <person name="Auch B."/>
            <person name="Kono T."/>
            <person name="Mallez S."/>
            <person name="Zhang Y."/>
            <person name="Obille A."/>
            <person name="Becker A."/>
            <person name="Abrahante J.E."/>
            <person name="Garbe J."/>
            <person name="Badalamenti J.P."/>
            <person name="Herman A."/>
            <person name="Mangelson H."/>
            <person name="Liachko I."/>
            <person name="Sullivan S."/>
            <person name="Sone E.D."/>
            <person name="Koren S."/>
            <person name="Silverstein K.A.T."/>
            <person name="Beckman K.B."/>
            <person name="Gohl D.M."/>
        </authorList>
    </citation>
    <scope>NUCLEOTIDE SEQUENCE</scope>
    <source>
        <strain evidence="1">Duluth1</strain>
        <tissue evidence="1">Whole animal</tissue>
    </source>
</reference>
<dbReference type="AlphaFoldDB" id="A0A9D4M8X1"/>